<sequence>MNASSTALWLPNASLPSPLETISDLNRYRDVLKIIFYTVIFLFGSFGNGIVIWITGRQVSRTISCVWFFNLALADFLFSVSRIAPLVAVKEGWAFGSFACKANGFIKYLNMFCSEFLLASISMDRAACIAYPLWARKHRNICLVWLAAVGAWLMAIITSIPFFLYRKVDTKNNRIKCLVMLKEEEPGIRVTIYMLRLICGFLAPFTIIVVCYGIIIVVLRRRQTSLHSKKSFKVILALVVTFFVCWLPYHITQLLKLLGANGPTFSFITLVAAFLAYLNSCANPFLYFFMSVDFHKKLTLCNIIRALKGTLLEENSTLIRKSTSSHKGSFSMSEQAISTEISQLPCGNSTLPT</sequence>
<comment type="similarity">
    <text evidence="8">Belongs to the chemokine-like receptor (CMKLR) family.</text>
</comment>
<evidence type="ECO:0000256" key="8">
    <source>
        <dbReference type="ARBA" id="ARBA00025736"/>
    </source>
</evidence>
<evidence type="ECO:0000256" key="9">
    <source>
        <dbReference type="SAM" id="Phobius"/>
    </source>
</evidence>
<dbReference type="PROSITE" id="PS50262">
    <property type="entry name" value="G_PROTEIN_RECEP_F1_2"/>
    <property type="match status" value="1"/>
</dbReference>
<dbReference type="Pfam" id="PF00001">
    <property type="entry name" value="7tm_1"/>
    <property type="match status" value="1"/>
</dbReference>
<evidence type="ECO:0000256" key="2">
    <source>
        <dbReference type="ARBA" id="ARBA00022692"/>
    </source>
</evidence>
<dbReference type="GO" id="GO:0004930">
    <property type="term" value="F:G protein-coupled receptor activity"/>
    <property type="evidence" value="ECO:0007669"/>
    <property type="project" value="UniProtKB-KW"/>
</dbReference>
<dbReference type="Proteomes" id="UP001652622">
    <property type="component" value="Unplaced"/>
</dbReference>
<dbReference type="GeneID" id="117677635"/>
<feature type="transmembrane region" description="Helical" evidence="9">
    <location>
        <begin position="231"/>
        <end position="252"/>
    </location>
</feature>
<evidence type="ECO:0000256" key="3">
    <source>
        <dbReference type="ARBA" id="ARBA00022989"/>
    </source>
</evidence>
<keyword evidence="7" id="KW-0807">Transducer</keyword>
<dbReference type="PANTHER" id="PTHR24225">
    <property type="entry name" value="CHEMOTACTIC RECEPTOR"/>
    <property type="match status" value="1"/>
</dbReference>
<comment type="subcellular location">
    <subcellularLocation>
        <location evidence="1">Membrane</location>
        <topology evidence="1">Multi-pass membrane protein</topology>
    </subcellularLocation>
</comment>
<keyword evidence="11" id="KW-1185">Reference proteome</keyword>
<reference evidence="12" key="1">
    <citation type="submission" date="2025-08" db="UniProtKB">
        <authorList>
            <consortium name="RefSeq"/>
        </authorList>
    </citation>
    <scope>IDENTIFICATION</scope>
    <source>
        <tissue evidence="12">Blood</tissue>
    </source>
</reference>
<feature type="domain" description="G-protein coupled receptors family 1 profile" evidence="10">
    <location>
        <begin position="47"/>
        <end position="287"/>
    </location>
</feature>
<dbReference type="SUPFAM" id="SSF81321">
    <property type="entry name" value="Family A G protein-coupled receptor-like"/>
    <property type="match status" value="1"/>
</dbReference>
<evidence type="ECO:0000256" key="6">
    <source>
        <dbReference type="ARBA" id="ARBA00023170"/>
    </source>
</evidence>
<dbReference type="PRINTS" id="PR00526">
    <property type="entry name" value="FMETLEUPHER"/>
</dbReference>
<evidence type="ECO:0000256" key="7">
    <source>
        <dbReference type="ARBA" id="ARBA00023224"/>
    </source>
</evidence>
<organism evidence="11 12">
    <name type="scientific">Pantherophis guttatus</name>
    <name type="common">Corn snake</name>
    <name type="synonym">Elaphe guttata</name>
    <dbReference type="NCBI Taxonomy" id="94885"/>
    <lineage>
        <taxon>Eukaryota</taxon>
        <taxon>Metazoa</taxon>
        <taxon>Chordata</taxon>
        <taxon>Craniata</taxon>
        <taxon>Vertebrata</taxon>
        <taxon>Euteleostomi</taxon>
        <taxon>Lepidosauria</taxon>
        <taxon>Squamata</taxon>
        <taxon>Bifurcata</taxon>
        <taxon>Unidentata</taxon>
        <taxon>Episquamata</taxon>
        <taxon>Toxicofera</taxon>
        <taxon>Serpentes</taxon>
        <taxon>Colubroidea</taxon>
        <taxon>Colubridae</taxon>
        <taxon>Colubrinae</taxon>
        <taxon>Pantherophis</taxon>
    </lineage>
</organism>
<proteinExistence type="inferred from homology"/>
<feature type="transmembrane region" description="Helical" evidence="9">
    <location>
        <begin position="264"/>
        <end position="289"/>
    </location>
</feature>
<keyword evidence="4" id="KW-0297">G-protein coupled receptor</keyword>
<dbReference type="PRINTS" id="PR00237">
    <property type="entry name" value="GPCRRHODOPSN"/>
</dbReference>
<dbReference type="RefSeq" id="XP_034293845.1">
    <property type="nucleotide sequence ID" value="XM_034437954.1"/>
</dbReference>
<protein>
    <submittedName>
        <fullName evidence="12">C3a anaphylatoxin chemotactic receptor-like</fullName>
    </submittedName>
</protein>
<dbReference type="GO" id="GO:0006954">
    <property type="term" value="P:inflammatory response"/>
    <property type="evidence" value="ECO:0007669"/>
    <property type="project" value="TreeGrafter"/>
</dbReference>
<feature type="transmembrane region" description="Helical" evidence="9">
    <location>
        <begin position="193"/>
        <end position="219"/>
    </location>
</feature>
<dbReference type="GO" id="GO:0007204">
    <property type="term" value="P:positive regulation of cytosolic calcium ion concentration"/>
    <property type="evidence" value="ECO:0007669"/>
    <property type="project" value="TreeGrafter"/>
</dbReference>
<evidence type="ECO:0000313" key="11">
    <source>
        <dbReference type="Proteomes" id="UP001652622"/>
    </source>
</evidence>
<evidence type="ECO:0000259" key="10">
    <source>
        <dbReference type="PROSITE" id="PS50262"/>
    </source>
</evidence>
<keyword evidence="2 9" id="KW-0812">Transmembrane</keyword>
<name>A0A6P9DRT4_PANGU</name>
<dbReference type="PANTHER" id="PTHR24225:SF48">
    <property type="entry name" value="C3A ANAPHYLATOXIN CHEMOTACTIC RECEPTOR-RELATED"/>
    <property type="match status" value="1"/>
</dbReference>
<feature type="transmembrane region" description="Helical" evidence="9">
    <location>
        <begin position="108"/>
        <end position="134"/>
    </location>
</feature>
<keyword evidence="3 9" id="KW-1133">Transmembrane helix</keyword>
<dbReference type="KEGG" id="pgut:117677635"/>
<dbReference type="AlphaFoldDB" id="A0A6P9DRT4"/>
<evidence type="ECO:0000256" key="5">
    <source>
        <dbReference type="ARBA" id="ARBA00023136"/>
    </source>
</evidence>
<accession>A0A6P9DRT4</accession>
<feature type="transmembrane region" description="Helical" evidence="9">
    <location>
        <begin position="66"/>
        <end position="88"/>
    </location>
</feature>
<dbReference type="GO" id="GO:0007200">
    <property type="term" value="P:phospholipase C-activating G protein-coupled receptor signaling pathway"/>
    <property type="evidence" value="ECO:0007669"/>
    <property type="project" value="TreeGrafter"/>
</dbReference>
<feature type="transmembrane region" description="Helical" evidence="9">
    <location>
        <begin position="34"/>
        <end position="54"/>
    </location>
</feature>
<dbReference type="InterPro" id="IPR000276">
    <property type="entry name" value="GPCR_Rhodpsn"/>
</dbReference>
<keyword evidence="6" id="KW-0675">Receptor</keyword>
<dbReference type="OMA" id="QITQCTE"/>
<evidence type="ECO:0000256" key="1">
    <source>
        <dbReference type="ARBA" id="ARBA00004141"/>
    </source>
</evidence>
<dbReference type="InterPro" id="IPR017452">
    <property type="entry name" value="GPCR_Rhodpsn_7TM"/>
</dbReference>
<dbReference type="GO" id="GO:0004875">
    <property type="term" value="F:complement receptor activity"/>
    <property type="evidence" value="ECO:0007669"/>
    <property type="project" value="TreeGrafter"/>
</dbReference>
<dbReference type="Gene3D" id="1.20.1070.10">
    <property type="entry name" value="Rhodopsin 7-helix transmembrane proteins"/>
    <property type="match status" value="1"/>
</dbReference>
<dbReference type="InterPro" id="IPR000826">
    <property type="entry name" value="Formyl_rcpt-rel"/>
</dbReference>
<evidence type="ECO:0000313" key="12">
    <source>
        <dbReference type="RefSeq" id="XP_034293845.1"/>
    </source>
</evidence>
<evidence type="ECO:0000256" key="4">
    <source>
        <dbReference type="ARBA" id="ARBA00023040"/>
    </source>
</evidence>
<gene>
    <name evidence="12" type="primary">LOC117677635</name>
</gene>
<feature type="transmembrane region" description="Helical" evidence="9">
    <location>
        <begin position="141"/>
        <end position="164"/>
    </location>
</feature>
<dbReference type="GO" id="GO:0005886">
    <property type="term" value="C:plasma membrane"/>
    <property type="evidence" value="ECO:0007669"/>
    <property type="project" value="TreeGrafter"/>
</dbReference>
<dbReference type="InParanoid" id="A0A6P9DRT4"/>
<keyword evidence="5 9" id="KW-0472">Membrane</keyword>